<evidence type="ECO:0000256" key="1">
    <source>
        <dbReference type="ARBA" id="ARBA00022729"/>
    </source>
</evidence>
<keyword evidence="1 4" id="KW-0732">Signal</keyword>
<dbReference type="Gene3D" id="2.60.120.260">
    <property type="entry name" value="Galactose-binding domain-like"/>
    <property type="match status" value="1"/>
</dbReference>
<evidence type="ECO:0000313" key="6">
    <source>
        <dbReference type="EMBL" id="EED95874.1"/>
    </source>
</evidence>
<evidence type="ECO:0000256" key="3">
    <source>
        <dbReference type="PROSITE-ProRule" id="PRU00076"/>
    </source>
</evidence>
<keyword evidence="7" id="KW-1185">Reference proteome</keyword>
<dbReference type="SMART" id="SM00181">
    <property type="entry name" value="EGF"/>
    <property type="match status" value="4"/>
</dbReference>
<evidence type="ECO:0000313" key="7">
    <source>
        <dbReference type="Proteomes" id="UP000001449"/>
    </source>
</evidence>
<feature type="disulfide bond" evidence="3">
    <location>
        <begin position="766"/>
        <end position="775"/>
    </location>
</feature>
<feature type="domain" description="EGF-like" evidence="5">
    <location>
        <begin position="111"/>
        <end position="145"/>
    </location>
</feature>
<feature type="chain" id="PRO_5002869128" description="EGF-like domain-containing protein" evidence="4">
    <location>
        <begin position="24"/>
        <end position="782"/>
    </location>
</feature>
<accession>B8BQZ6</accession>
<dbReference type="EMBL" id="CM000638">
    <property type="protein sequence ID" value="EED95874.1"/>
    <property type="molecule type" value="Genomic_DNA"/>
</dbReference>
<feature type="disulfide bond" evidence="3">
    <location>
        <begin position="43"/>
        <end position="52"/>
    </location>
</feature>
<feature type="signal peptide" evidence="4">
    <location>
        <begin position="1"/>
        <end position="23"/>
    </location>
</feature>
<dbReference type="GeneID" id="7445131"/>
<dbReference type="PROSITE" id="PS01186">
    <property type="entry name" value="EGF_2"/>
    <property type="match status" value="2"/>
</dbReference>
<feature type="domain" description="EGF-like" evidence="5">
    <location>
        <begin position="21"/>
        <end position="53"/>
    </location>
</feature>
<dbReference type="Gene3D" id="2.10.25.10">
    <property type="entry name" value="Laminin"/>
    <property type="match status" value="2"/>
</dbReference>
<dbReference type="CDD" id="cd00055">
    <property type="entry name" value="EGF_Lam"/>
    <property type="match status" value="1"/>
</dbReference>
<gene>
    <name evidence="6" type="primary">Sig1</name>
    <name evidence="6" type="ORF">THAPSDRAFT_12821</name>
</gene>
<dbReference type="AlphaFoldDB" id="B8BQZ6"/>
<dbReference type="PaxDb" id="35128-Thaps12821"/>
<dbReference type="PANTHER" id="PTHR14949">
    <property type="entry name" value="EGF-LIKE-DOMAIN, MULTIPLE 7, 8"/>
    <property type="match status" value="1"/>
</dbReference>
<dbReference type="OMA" id="MANDCSE"/>
<dbReference type="eggNOG" id="ENOG502S26P">
    <property type="taxonomic scope" value="Eukaryota"/>
</dbReference>
<dbReference type="PRINTS" id="PR00011">
    <property type="entry name" value="EGFLAMININ"/>
</dbReference>
<dbReference type="RefSeq" id="XP_002286233.1">
    <property type="nucleotide sequence ID" value="XM_002286197.1"/>
</dbReference>
<proteinExistence type="predicted"/>
<feature type="disulfide bond" evidence="3">
    <location>
        <begin position="135"/>
        <end position="144"/>
    </location>
</feature>
<dbReference type="PROSITE" id="PS00022">
    <property type="entry name" value="EGF_1"/>
    <property type="match status" value="3"/>
</dbReference>
<evidence type="ECO:0000259" key="5">
    <source>
        <dbReference type="PROSITE" id="PS50026"/>
    </source>
</evidence>
<dbReference type="InterPro" id="IPR000742">
    <property type="entry name" value="EGF"/>
</dbReference>
<evidence type="ECO:0000256" key="4">
    <source>
        <dbReference type="SAM" id="SignalP"/>
    </source>
</evidence>
<evidence type="ECO:0000256" key="2">
    <source>
        <dbReference type="ARBA" id="ARBA00023157"/>
    </source>
</evidence>
<dbReference type="Proteomes" id="UP000001449">
    <property type="component" value="Chromosome 1"/>
</dbReference>
<protein>
    <recommendedName>
        <fullName evidence="5">EGF-like domain-containing protein</fullName>
    </recommendedName>
</protein>
<dbReference type="InParanoid" id="B8BQZ6"/>
<dbReference type="PANTHER" id="PTHR14949:SF56">
    <property type="entry name" value="EGF-LIKE-DOMAIN, MULTIPLE 7"/>
    <property type="match status" value="1"/>
</dbReference>
<dbReference type="InterPro" id="IPR002049">
    <property type="entry name" value="LE_dom"/>
</dbReference>
<dbReference type="STRING" id="35128.B8BQZ6"/>
<feature type="disulfide bond" evidence="3">
    <location>
        <begin position="25"/>
        <end position="35"/>
    </location>
</feature>
<dbReference type="Pfam" id="PF23106">
    <property type="entry name" value="EGF_Teneurin"/>
    <property type="match status" value="2"/>
</dbReference>
<dbReference type="HOGENOM" id="CLU_358510_0_0_1"/>
<sequence length="782" mass="83073">MRFNRGSLLVVLSAAASLGIANAECPNACSGHGQCGPHDMCTCDRNWQGSDCSLRTCPFGKAHVDTPKGDLDFSLAVGDSNDVVVTGSTVYPYGTTEGYPLMADTAGNVLDNTGHDYMECSNKGLCDRGSGQCECLPGYDGAACQRASCPSNANSHTPGSGTEGSNTNFKVYNGKSAFLGAGRLSITQTNQCSGHGTCMTIEQLSYLDYNNVYDLWDKDMTMGCKCDPGYTGADCSRKLCAVGVDPLYTDDTTAQVTHTTVRFEASDADALSGKYAIKFWDILGEDYITGSIPISGTGEIDGKEHCDSVKEALTSLPNQVVPTIECNQEVIDTNKGVEYVLTFTGNPGNLRQIELDQYLDGSRSSVEVSSGTLYTGVHNNVVGESVDHFAQRCEGLTVKILADSADGDDSWEVDVRPGSLGYISGPNGSLSAAQMKMLKKCLSDSDWDPENNVEVANWDTGSNVENDGATSYNMIGAFPHAIKVVPVESTPGYTFHMPGSYHLVWYDADAAAGKQFRVANLNSDANTVAEATEMYVYTTKGTVQQMGYGSESAIGDNPAAIAENPSGGASSTRIVGYFDKDTNQIYTNYDTSCKTNPDSGDRNHVCVNKGDKLFVVDSCWGRGDLGAGTADPIFGGTLLNECADSTAPNFNTGNLYTVNKVYNVPVGSNSTITPSTTVDIVSDPDSKHSVDTNIIEVNANFGWRGLEGDPEDSNLSPAGVGRDTTWSDNTGVVILFHFTPHDAGETYVSLCSGRGLCNADSGLCECFNGYTGHDCSIQNVLA</sequence>
<keyword evidence="2 3" id="KW-1015">Disulfide bond</keyword>
<feature type="non-terminal residue" evidence="6">
    <location>
        <position position="782"/>
    </location>
</feature>
<keyword evidence="3" id="KW-0245">EGF-like domain</keyword>
<comment type="caution">
    <text evidence="3">Lacks conserved residue(s) required for the propagation of feature annotation.</text>
</comment>
<dbReference type="InterPro" id="IPR050969">
    <property type="entry name" value="Dev_Signal_Modulators"/>
</dbReference>
<dbReference type="PROSITE" id="PS50026">
    <property type="entry name" value="EGF_3"/>
    <property type="match status" value="3"/>
</dbReference>
<reference evidence="6 7" key="1">
    <citation type="journal article" date="2004" name="Science">
        <title>The genome of the diatom Thalassiosira pseudonana: ecology, evolution, and metabolism.</title>
        <authorList>
            <person name="Armbrust E.V."/>
            <person name="Berges J.A."/>
            <person name="Bowler C."/>
            <person name="Green B.R."/>
            <person name="Martinez D."/>
            <person name="Putnam N.H."/>
            <person name="Zhou S."/>
            <person name="Allen A.E."/>
            <person name="Apt K.E."/>
            <person name="Bechner M."/>
            <person name="Brzezinski M.A."/>
            <person name="Chaal B.K."/>
            <person name="Chiovitti A."/>
            <person name="Davis A.K."/>
            <person name="Demarest M.S."/>
            <person name="Detter J.C."/>
            <person name="Glavina T."/>
            <person name="Goodstein D."/>
            <person name="Hadi M.Z."/>
            <person name="Hellsten U."/>
            <person name="Hildebrand M."/>
            <person name="Jenkins B.D."/>
            <person name="Jurka J."/>
            <person name="Kapitonov V.V."/>
            <person name="Kroger N."/>
            <person name="Lau W.W."/>
            <person name="Lane T.W."/>
            <person name="Larimer F.W."/>
            <person name="Lippmeier J.C."/>
            <person name="Lucas S."/>
            <person name="Medina M."/>
            <person name="Montsant A."/>
            <person name="Obornik M."/>
            <person name="Parker M.S."/>
            <person name="Palenik B."/>
            <person name="Pazour G.J."/>
            <person name="Richardson P.M."/>
            <person name="Rynearson T.A."/>
            <person name="Saito M.A."/>
            <person name="Schwartz D.C."/>
            <person name="Thamatrakoln K."/>
            <person name="Valentin K."/>
            <person name="Vardi A."/>
            <person name="Wilkerson F.P."/>
            <person name="Rokhsar D.S."/>
        </authorList>
    </citation>
    <scope>NUCLEOTIDE SEQUENCE [LARGE SCALE GENOMIC DNA]</scope>
    <source>
        <strain evidence="6 7">CCMP1335</strain>
    </source>
</reference>
<organism evidence="6 7">
    <name type="scientific">Thalassiosira pseudonana</name>
    <name type="common">Marine diatom</name>
    <name type="synonym">Cyclotella nana</name>
    <dbReference type="NCBI Taxonomy" id="35128"/>
    <lineage>
        <taxon>Eukaryota</taxon>
        <taxon>Sar</taxon>
        <taxon>Stramenopiles</taxon>
        <taxon>Ochrophyta</taxon>
        <taxon>Bacillariophyta</taxon>
        <taxon>Coscinodiscophyceae</taxon>
        <taxon>Thalassiosirophycidae</taxon>
        <taxon>Thalassiosirales</taxon>
        <taxon>Thalassiosiraceae</taxon>
        <taxon>Thalassiosira</taxon>
    </lineage>
</organism>
<feature type="domain" description="EGF-like" evidence="5">
    <location>
        <begin position="742"/>
        <end position="776"/>
    </location>
</feature>
<dbReference type="KEGG" id="tps:THAPSDRAFT_12821"/>
<reference evidence="6 7" key="2">
    <citation type="journal article" date="2008" name="Nature">
        <title>The Phaeodactylum genome reveals the evolutionary history of diatom genomes.</title>
        <authorList>
            <person name="Bowler C."/>
            <person name="Allen A.E."/>
            <person name="Badger J.H."/>
            <person name="Grimwood J."/>
            <person name="Jabbari K."/>
            <person name="Kuo A."/>
            <person name="Maheswari U."/>
            <person name="Martens C."/>
            <person name="Maumus F."/>
            <person name="Otillar R.P."/>
            <person name="Rayko E."/>
            <person name="Salamov A."/>
            <person name="Vandepoele K."/>
            <person name="Beszteri B."/>
            <person name="Gruber A."/>
            <person name="Heijde M."/>
            <person name="Katinka M."/>
            <person name="Mock T."/>
            <person name="Valentin K."/>
            <person name="Verret F."/>
            <person name="Berges J.A."/>
            <person name="Brownlee C."/>
            <person name="Cadoret J.P."/>
            <person name="Chiovitti A."/>
            <person name="Choi C.J."/>
            <person name="Coesel S."/>
            <person name="De Martino A."/>
            <person name="Detter J.C."/>
            <person name="Durkin C."/>
            <person name="Falciatore A."/>
            <person name="Fournet J."/>
            <person name="Haruta M."/>
            <person name="Huysman M.J."/>
            <person name="Jenkins B.D."/>
            <person name="Jiroutova K."/>
            <person name="Jorgensen R.E."/>
            <person name="Joubert Y."/>
            <person name="Kaplan A."/>
            <person name="Kroger N."/>
            <person name="Kroth P.G."/>
            <person name="La Roche J."/>
            <person name="Lindquist E."/>
            <person name="Lommer M."/>
            <person name="Martin-Jezequel V."/>
            <person name="Lopez P.J."/>
            <person name="Lucas S."/>
            <person name="Mangogna M."/>
            <person name="McGinnis K."/>
            <person name="Medlin L.K."/>
            <person name="Montsant A."/>
            <person name="Oudot-Le Secq M.P."/>
            <person name="Napoli C."/>
            <person name="Obornik M."/>
            <person name="Parker M.S."/>
            <person name="Petit J.L."/>
            <person name="Porcel B.M."/>
            <person name="Poulsen N."/>
            <person name="Robison M."/>
            <person name="Rychlewski L."/>
            <person name="Rynearson T.A."/>
            <person name="Schmutz J."/>
            <person name="Shapiro H."/>
            <person name="Siaut M."/>
            <person name="Stanley M."/>
            <person name="Sussman M.R."/>
            <person name="Taylor A.R."/>
            <person name="Vardi A."/>
            <person name="von Dassow P."/>
            <person name="Vyverman W."/>
            <person name="Willis A."/>
            <person name="Wyrwicz L.S."/>
            <person name="Rokhsar D.S."/>
            <person name="Weissenbach J."/>
            <person name="Armbrust E.V."/>
            <person name="Green B.R."/>
            <person name="Van de Peer Y."/>
            <person name="Grigoriev I.V."/>
        </authorList>
    </citation>
    <scope>NUCLEOTIDE SEQUENCE [LARGE SCALE GENOMIC DNA]</scope>
    <source>
        <strain evidence="6 7">CCMP1335</strain>
    </source>
</reference>
<name>B8BQZ6_THAPS</name>